<evidence type="ECO:0000313" key="13">
    <source>
        <dbReference type="EMBL" id="KAG2460815.1"/>
    </source>
</evidence>
<evidence type="ECO:0000256" key="5">
    <source>
        <dbReference type="ARBA" id="ARBA00022729"/>
    </source>
</evidence>
<dbReference type="Pfam" id="PF13306">
    <property type="entry name" value="LRR_5"/>
    <property type="match status" value="1"/>
</dbReference>
<evidence type="ECO:0000256" key="10">
    <source>
        <dbReference type="SAM" id="MobiDB-lite"/>
    </source>
</evidence>
<dbReference type="GO" id="GO:0005886">
    <property type="term" value="C:plasma membrane"/>
    <property type="evidence" value="ECO:0007669"/>
    <property type="project" value="TreeGrafter"/>
</dbReference>
<dbReference type="Pfam" id="PF13855">
    <property type="entry name" value="LRR_8"/>
    <property type="match status" value="2"/>
</dbReference>
<protein>
    <submittedName>
        <fullName evidence="13">CHAD protein</fullName>
    </submittedName>
</protein>
<evidence type="ECO:0000256" key="7">
    <source>
        <dbReference type="ARBA" id="ARBA00023157"/>
    </source>
</evidence>
<evidence type="ECO:0000256" key="2">
    <source>
        <dbReference type="ARBA" id="ARBA00022525"/>
    </source>
</evidence>
<dbReference type="InterPro" id="IPR000372">
    <property type="entry name" value="LRRNT"/>
</dbReference>
<dbReference type="Gene3D" id="3.80.10.10">
    <property type="entry name" value="Ribonuclease Inhibitor"/>
    <property type="match status" value="2"/>
</dbReference>
<dbReference type="PANTHER" id="PTHR24369">
    <property type="entry name" value="ANTIGEN BSP, PUTATIVE-RELATED"/>
    <property type="match status" value="1"/>
</dbReference>
<evidence type="ECO:0000313" key="14">
    <source>
        <dbReference type="Proteomes" id="UP000886611"/>
    </source>
</evidence>
<keyword evidence="6" id="KW-0677">Repeat</keyword>
<dbReference type="PANTHER" id="PTHR24369:SF213">
    <property type="entry name" value="INSULIN LIKE GROWTH FACTOR BINDING PROTEIN ACID LABILE SUBUNIT"/>
    <property type="match status" value="1"/>
</dbReference>
<dbReference type="InterPro" id="IPR050541">
    <property type="entry name" value="LRR_TM_domain-containing"/>
</dbReference>
<dbReference type="Proteomes" id="UP000886611">
    <property type="component" value="Unassembled WGS sequence"/>
</dbReference>
<evidence type="ECO:0000259" key="12">
    <source>
        <dbReference type="SMART" id="SM00013"/>
    </source>
</evidence>
<organism evidence="13 14">
    <name type="scientific">Polypterus senegalus</name>
    <name type="common">Senegal bichir</name>
    <dbReference type="NCBI Taxonomy" id="55291"/>
    <lineage>
        <taxon>Eukaryota</taxon>
        <taxon>Metazoa</taxon>
        <taxon>Chordata</taxon>
        <taxon>Craniata</taxon>
        <taxon>Vertebrata</taxon>
        <taxon>Euteleostomi</taxon>
        <taxon>Actinopterygii</taxon>
        <taxon>Polypteriformes</taxon>
        <taxon>Polypteridae</taxon>
        <taxon>Polypterus</taxon>
    </lineage>
</organism>
<evidence type="ECO:0000256" key="3">
    <source>
        <dbReference type="ARBA" id="ARBA00022530"/>
    </source>
</evidence>
<evidence type="ECO:0000256" key="8">
    <source>
        <dbReference type="ARBA" id="ARBA00023180"/>
    </source>
</evidence>
<comment type="similarity">
    <text evidence="9">Belongs to the small leucine-rich proteoglycan (SLRP) family. SLRP class IV subfamily.</text>
</comment>
<feature type="non-terminal residue" evidence="13">
    <location>
        <position position="607"/>
    </location>
</feature>
<keyword evidence="14" id="KW-1185">Reference proteome</keyword>
<keyword evidence="8" id="KW-0325">Glycoprotein</keyword>
<comment type="caution">
    <text evidence="13">The sequence shown here is derived from an EMBL/GenBank/DDBJ whole genome shotgun (WGS) entry which is preliminary data.</text>
</comment>
<evidence type="ECO:0000256" key="11">
    <source>
        <dbReference type="SAM" id="SignalP"/>
    </source>
</evidence>
<evidence type="ECO:0000256" key="6">
    <source>
        <dbReference type="ARBA" id="ARBA00022737"/>
    </source>
</evidence>
<name>A0A8X7X327_POLSE</name>
<keyword evidence="3" id="KW-0272">Extracellular matrix</keyword>
<gene>
    <name evidence="13" type="primary">Chad</name>
    <name evidence="13" type="ORF">GTO96_0011688</name>
</gene>
<keyword evidence="7" id="KW-1015">Disulfide bond</keyword>
<dbReference type="FunFam" id="3.80.10.10:FF:000059">
    <property type="entry name" value="Chondroadherin like"/>
    <property type="match status" value="1"/>
</dbReference>
<feature type="signal peptide" evidence="11">
    <location>
        <begin position="1"/>
        <end position="20"/>
    </location>
</feature>
<accession>A0A8X7X327</accession>
<evidence type="ECO:0000256" key="4">
    <source>
        <dbReference type="ARBA" id="ARBA00022614"/>
    </source>
</evidence>
<dbReference type="Pfam" id="PF01462">
    <property type="entry name" value="LRRNT"/>
    <property type="match status" value="1"/>
</dbReference>
<dbReference type="InterPro" id="IPR003591">
    <property type="entry name" value="Leu-rich_rpt_typical-subtyp"/>
</dbReference>
<dbReference type="SUPFAM" id="SSF52058">
    <property type="entry name" value="L domain-like"/>
    <property type="match status" value="2"/>
</dbReference>
<feature type="compositionally biased region" description="Basic and acidic residues" evidence="10">
    <location>
        <begin position="459"/>
        <end position="522"/>
    </location>
</feature>
<evidence type="ECO:0000256" key="9">
    <source>
        <dbReference type="ARBA" id="ARBA00061422"/>
    </source>
</evidence>
<dbReference type="InterPro" id="IPR001611">
    <property type="entry name" value="Leu-rich_rpt"/>
</dbReference>
<sequence length="607" mass="68410">MHKMNLLSLTFFALVAIAASGPGLCPSPCHCHGDLQHVICDDVGLKKVPRVSDNTRLLNMQRNNLPVLPTGGFGSMKGLVSLHLQHCHVKEISGQAFKGLKKLVYLYLSNNEISVIKPGAFEDLTELTYLYLDNNRIPDLPKGIFTPLANLFILQLSDNKLRELRPGTFSGAKDLRWLHLSGNELTSIQPSALDEVENLAILHLDRNRLSSYPASPMSKLRVVEELSLSKNPMKVIPDEAFQSFGRYMEKLYMDNMGLERFSEGAFNGVTALKCLHIENNKLSSLPSSLSFATVENITLSNNNWMCNCQLAPLRREGAMSKGSGKAVNLRDKLDGNELDLSLSDLTEVPVKDLSEFCSLTHLVKLDLSKNQLVQLPPEFGRLVNLQHVDLYNNKLVVLPVSFAQLKNLRWLDLKDNPLEATLAKVAGDCLDEKQCRACASHVLQHMRILQSDLDREKQRRLQAEREQEKKREAEQRAREARERELRKKEKAEEKERKRREYDAQKAARASQEQRDANRKAEAEAEQQQPCAVSSAPKLQTSWRPFVLKLFLLLLLAAAAMVAVCQLTELRRDEACVPINSLYADLVSALKRQEVVSRILQKLSPQQP</sequence>
<keyword evidence="5 11" id="KW-0732">Signal</keyword>
<keyword evidence="2" id="KW-0964">Secreted</keyword>
<dbReference type="InterPro" id="IPR026906">
    <property type="entry name" value="LRR_5"/>
</dbReference>
<dbReference type="SMART" id="SM00364">
    <property type="entry name" value="LRR_BAC"/>
    <property type="match status" value="4"/>
</dbReference>
<feature type="non-terminal residue" evidence="13">
    <location>
        <position position="1"/>
    </location>
</feature>
<comment type="subcellular location">
    <subcellularLocation>
        <location evidence="1">Secreted</location>
        <location evidence="1">Extracellular space</location>
        <location evidence="1">Extracellular matrix</location>
    </subcellularLocation>
</comment>
<evidence type="ECO:0000256" key="1">
    <source>
        <dbReference type="ARBA" id="ARBA00004498"/>
    </source>
</evidence>
<dbReference type="AlphaFoldDB" id="A0A8X7X327"/>
<dbReference type="SMART" id="SM00369">
    <property type="entry name" value="LRR_TYP"/>
    <property type="match status" value="12"/>
</dbReference>
<dbReference type="SMART" id="SM00013">
    <property type="entry name" value="LRRNT"/>
    <property type="match status" value="1"/>
</dbReference>
<keyword evidence="4" id="KW-0433">Leucine-rich repeat</keyword>
<dbReference type="EMBL" id="JAATIS010004753">
    <property type="protein sequence ID" value="KAG2460815.1"/>
    <property type="molecule type" value="Genomic_DNA"/>
</dbReference>
<reference evidence="13 14" key="1">
    <citation type="journal article" date="2021" name="Cell">
        <title>Tracing the genetic footprints of vertebrate landing in non-teleost ray-finned fishes.</title>
        <authorList>
            <person name="Bi X."/>
            <person name="Wang K."/>
            <person name="Yang L."/>
            <person name="Pan H."/>
            <person name="Jiang H."/>
            <person name="Wei Q."/>
            <person name="Fang M."/>
            <person name="Yu H."/>
            <person name="Zhu C."/>
            <person name="Cai Y."/>
            <person name="He Y."/>
            <person name="Gan X."/>
            <person name="Zeng H."/>
            <person name="Yu D."/>
            <person name="Zhu Y."/>
            <person name="Jiang H."/>
            <person name="Qiu Q."/>
            <person name="Yang H."/>
            <person name="Zhang Y.E."/>
            <person name="Wang W."/>
            <person name="Zhu M."/>
            <person name="He S."/>
            <person name="Zhang G."/>
        </authorList>
    </citation>
    <scope>NUCLEOTIDE SEQUENCE [LARGE SCALE GENOMIC DNA]</scope>
    <source>
        <strain evidence="13">Bchr_013</strain>
    </source>
</reference>
<dbReference type="InterPro" id="IPR032675">
    <property type="entry name" value="LRR_dom_sf"/>
</dbReference>
<feature type="region of interest" description="Disordered" evidence="10">
    <location>
        <begin position="459"/>
        <end position="533"/>
    </location>
</feature>
<feature type="domain" description="LRRNT" evidence="12">
    <location>
        <begin position="24"/>
        <end position="57"/>
    </location>
</feature>
<dbReference type="PROSITE" id="PS51450">
    <property type="entry name" value="LRR"/>
    <property type="match status" value="3"/>
</dbReference>
<feature type="chain" id="PRO_5036502902" evidence="11">
    <location>
        <begin position="21"/>
        <end position="607"/>
    </location>
</feature>
<proteinExistence type="inferred from homology"/>